<dbReference type="EMBL" id="LR822017">
    <property type="protein sequence ID" value="CAD0137109.1"/>
    <property type="molecule type" value="Genomic_DNA"/>
</dbReference>
<dbReference type="Proteomes" id="UP000509833">
    <property type="component" value="Chromosome"/>
</dbReference>
<name>A0A8D6U525_STRTR</name>
<proteinExistence type="predicted"/>
<accession>A0A8D6U525</accession>
<dbReference type="RefSeq" id="WP_179974416.1">
    <property type="nucleotide sequence ID" value="NZ_LR822017.1"/>
</dbReference>
<sequence length="375" mass="44321">MEISQLDRISYSILLQETLELRQVLQSIVNSQDTIDNYDIFIPFLPIMSSVCLGWCDLFTKEGIKIEIPDIEGYSCVRFLKNCRIGLKLYCDQRIGKATKQLKKNSEETYRLLKTDYNIFQRLVVSMLGQCDFGVFTINELPYGNTSQLFLYISDVINFERYKSLGVWETEARKVVFEFSNLLSQFINTIIDSFAKSNMIDKDSQIELVKFNFSYNDYFLIDEKRRNILKGDLPIENQLQLFNILCQNNFIINVLPLVFQSGGLLYHRSRLQTYLVSVNTVKKIINKFPNEKYQKQLKEIVEVKEIYFDKDSVLRNNIFHYKIEGVDDSIFSIPEKYFYEFIEFNSRVEFNDFMQVISEEIIKINKVIYKMVEFC</sequence>
<dbReference type="AlphaFoldDB" id="A0A8D6U525"/>
<reference evidence="1 2" key="1">
    <citation type="submission" date="2020-06" db="EMBL/GenBank/DDBJ databases">
        <authorList>
            <person name="Chuat V."/>
        </authorList>
    </citation>
    <scope>NUCLEOTIDE SEQUENCE [LARGE SCALE GENOMIC DNA]</scope>
    <source>
        <strain evidence="1">STH_CIRM_336</strain>
    </source>
</reference>
<organism evidence="1 2">
    <name type="scientific">Streptococcus thermophilus</name>
    <dbReference type="NCBI Taxonomy" id="1308"/>
    <lineage>
        <taxon>Bacteria</taxon>
        <taxon>Bacillati</taxon>
        <taxon>Bacillota</taxon>
        <taxon>Bacilli</taxon>
        <taxon>Lactobacillales</taxon>
        <taxon>Streptococcaceae</taxon>
        <taxon>Streptococcus</taxon>
    </lineage>
</organism>
<evidence type="ECO:0000313" key="1">
    <source>
        <dbReference type="EMBL" id="CAD0137109.1"/>
    </source>
</evidence>
<evidence type="ECO:0000313" key="2">
    <source>
        <dbReference type="Proteomes" id="UP000509833"/>
    </source>
</evidence>
<protein>
    <submittedName>
        <fullName evidence="1">Uncharacterized protein</fullName>
    </submittedName>
</protein>
<gene>
    <name evidence="1" type="ORF">STHERMO_0800</name>
</gene>